<protein>
    <submittedName>
        <fullName evidence="3">Uncharacterized protein</fullName>
    </submittedName>
</protein>
<name>A0A183FAN3_HELPZ</name>
<organism evidence="2 3">
    <name type="scientific">Heligmosomoides polygyrus</name>
    <name type="common">Parasitic roundworm</name>
    <dbReference type="NCBI Taxonomy" id="6339"/>
    <lineage>
        <taxon>Eukaryota</taxon>
        <taxon>Metazoa</taxon>
        <taxon>Ecdysozoa</taxon>
        <taxon>Nematoda</taxon>
        <taxon>Chromadorea</taxon>
        <taxon>Rhabditida</taxon>
        <taxon>Rhabditina</taxon>
        <taxon>Rhabditomorpha</taxon>
        <taxon>Strongyloidea</taxon>
        <taxon>Heligmosomidae</taxon>
        <taxon>Heligmosomoides</taxon>
    </lineage>
</organism>
<feature type="region of interest" description="Disordered" evidence="1">
    <location>
        <begin position="215"/>
        <end position="252"/>
    </location>
</feature>
<keyword evidence="2" id="KW-1185">Reference proteome</keyword>
<evidence type="ECO:0000313" key="2">
    <source>
        <dbReference type="Proteomes" id="UP000050761"/>
    </source>
</evidence>
<sequence>LSTMSTIGATKAQITKTVNTLRKALGEAECQLAPAPNGSRVSPGESTGNECEFNTTHSIFKHYHAQYIRSFLKRLEDRWDGAHALAEAHRGQLSEAIKILTNTYLRSEPLRNKLQRQLEAVLPAHRSPLSQGTTLCTLKSLWLQLERLGEHPASTTHMRAIRTKFSNNIRDKVGEMRSTGDNWDVNTLLFALDKVIDRLEVMEDNHPERIHARLDNTAHAPPSGRSVDARRPPSTAQLGETVRQTEGEHDGAPSVFVVNTNLISALEYNPTTAGEK</sequence>
<evidence type="ECO:0000256" key="1">
    <source>
        <dbReference type="SAM" id="MobiDB-lite"/>
    </source>
</evidence>
<proteinExistence type="predicted"/>
<accession>A0A183FAN3</accession>
<dbReference type="WBParaSite" id="HPBE_0000322501-mRNA-1">
    <property type="protein sequence ID" value="HPBE_0000322501-mRNA-1"/>
    <property type="gene ID" value="HPBE_0000322501"/>
</dbReference>
<dbReference type="Proteomes" id="UP000050761">
    <property type="component" value="Unassembled WGS sequence"/>
</dbReference>
<dbReference type="AlphaFoldDB" id="A0A183FAN3"/>
<evidence type="ECO:0000313" key="3">
    <source>
        <dbReference type="WBParaSite" id="HPBE_0000322501-mRNA-1"/>
    </source>
</evidence>
<reference evidence="3" key="1">
    <citation type="submission" date="2019-09" db="UniProtKB">
        <authorList>
            <consortium name="WormBaseParasite"/>
        </authorList>
    </citation>
    <scope>IDENTIFICATION</scope>
</reference>